<dbReference type="PANTHER" id="PTHR37533">
    <property type="entry name" value="FLAGELLAR HOOK-LENGTH CONTROL PROTEIN"/>
    <property type="match status" value="1"/>
</dbReference>
<feature type="compositionally biased region" description="Polar residues" evidence="1">
    <location>
        <begin position="7"/>
        <end position="19"/>
    </location>
</feature>
<keyword evidence="3" id="KW-0969">Cilium</keyword>
<dbReference type="InterPro" id="IPR021136">
    <property type="entry name" value="Flagellar_hook_control-like_C"/>
</dbReference>
<feature type="compositionally biased region" description="Low complexity" evidence="1">
    <location>
        <begin position="77"/>
        <end position="94"/>
    </location>
</feature>
<feature type="region of interest" description="Disordered" evidence="1">
    <location>
        <begin position="389"/>
        <end position="410"/>
    </location>
</feature>
<evidence type="ECO:0000313" key="3">
    <source>
        <dbReference type="EMBL" id="MBH1653810.1"/>
    </source>
</evidence>
<feature type="compositionally biased region" description="Low complexity" evidence="1">
    <location>
        <begin position="101"/>
        <end position="110"/>
    </location>
</feature>
<protein>
    <submittedName>
        <fullName evidence="3">Flagellar hook-length control protein FliK</fullName>
    </submittedName>
</protein>
<evidence type="ECO:0000259" key="2">
    <source>
        <dbReference type="Pfam" id="PF02120"/>
    </source>
</evidence>
<dbReference type="Gene3D" id="3.30.750.140">
    <property type="match status" value="1"/>
</dbReference>
<comment type="caution">
    <text evidence="3">The sequence shown here is derived from an EMBL/GenBank/DDBJ whole genome shotgun (WGS) entry which is preliminary data.</text>
</comment>
<dbReference type="EMBL" id="JADUNP010000043">
    <property type="protein sequence ID" value="MBH1653810.1"/>
    <property type="molecule type" value="Genomic_DNA"/>
</dbReference>
<dbReference type="Proteomes" id="UP000625930">
    <property type="component" value="Unassembled WGS sequence"/>
</dbReference>
<name>A0AA89WA71_STEMA</name>
<sequence>MPAPLASSANAQPQHSGSSAPRAPRGDGNKEFSQLLQGGSPGADAPSKPANTPVPSTQEPASDSSGQAGAERRPDSAAAPEETAATVPTAPAKPVAEKDTPAATEEAPWPPLGLAGLVLAVPAPADPAAALPAVAATATDADGNALPAPAALPAAAALPSTAAAATSSTTSSGTDQTATLPLPELVLPGKRSDRGEGSDAPLIGDRAAAPLLHAPGNAAVQDLKAALATGNAIFNGEPTPKPVLGDDGFDQAIGARLGWLSDQKIGHAHIRLSPDDMGPVDVRLQLNGDKVHASFSSPHVDVRQALESSLPRLRELLGEQGFQLAHADVGHQAPGGDGNASAQASGGGIVGDGEPSPGEASVSSAQLIRQRGLLDAYACQMCQPRLAPTRAGRLAPTRSGRSVPARAPGQ</sequence>
<feature type="region of interest" description="Disordered" evidence="1">
    <location>
        <begin position="1"/>
        <end position="110"/>
    </location>
</feature>
<dbReference type="AlphaFoldDB" id="A0AA89WA71"/>
<evidence type="ECO:0000313" key="4">
    <source>
        <dbReference type="Proteomes" id="UP000625930"/>
    </source>
</evidence>
<feature type="region of interest" description="Disordered" evidence="1">
    <location>
        <begin position="166"/>
        <end position="202"/>
    </location>
</feature>
<accession>A0AA89WA71</accession>
<feature type="region of interest" description="Disordered" evidence="1">
    <location>
        <begin position="329"/>
        <end position="364"/>
    </location>
</feature>
<evidence type="ECO:0000256" key="1">
    <source>
        <dbReference type="SAM" id="MobiDB-lite"/>
    </source>
</evidence>
<dbReference type="InterPro" id="IPR052563">
    <property type="entry name" value="FliK"/>
</dbReference>
<organism evidence="3 4">
    <name type="scientific">Stenotrophomonas maltophilia</name>
    <name type="common">Pseudomonas maltophilia</name>
    <name type="synonym">Xanthomonas maltophilia</name>
    <dbReference type="NCBI Taxonomy" id="40324"/>
    <lineage>
        <taxon>Bacteria</taxon>
        <taxon>Pseudomonadati</taxon>
        <taxon>Pseudomonadota</taxon>
        <taxon>Gammaproteobacteria</taxon>
        <taxon>Lysobacterales</taxon>
        <taxon>Lysobacteraceae</taxon>
        <taxon>Stenotrophomonas</taxon>
        <taxon>Stenotrophomonas maltophilia group</taxon>
    </lineage>
</organism>
<dbReference type="CDD" id="cd17470">
    <property type="entry name" value="T3SS_Flik_C"/>
    <property type="match status" value="1"/>
</dbReference>
<reference evidence="3" key="1">
    <citation type="submission" date="2020-11" db="EMBL/GenBank/DDBJ databases">
        <title>Enhanced detection system for hospital associated transmission using whole genome sequencing surveillance.</title>
        <authorList>
            <person name="Harrison L.H."/>
            <person name="Van Tyne D."/>
            <person name="Marsh J.W."/>
            <person name="Griffith M.P."/>
            <person name="Snyder D.J."/>
            <person name="Cooper V.S."/>
            <person name="Mustapha M."/>
        </authorList>
    </citation>
    <scope>NUCLEOTIDE SEQUENCE</scope>
    <source>
        <strain evidence="3">STEN00091</strain>
    </source>
</reference>
<keyword evidence="3" id="KW-0282">Flagellum</keyword>
<dbReference type="InterPro" id="IPR038610">
    <property type="entry name" value="FliK-like_C_sf"/>
</dbReference>
<dbReference type="PANTHER" id="PTHR37533:SF2">
    <property type="entry name" value="FLAGELLAR HOOK-LENGTH CONTROL PROTEIN"/>
    <property type="match status" value="1"/>
</dbReference>
<dbReference type="Pfam" id="PF02120">
    <property type="entry name" value="Flg_hook"/>
    <property type="match status" value="1"/>
</dbReference>
<keyword evidence="3" id="KW-0966">Cell projection</keyword>
<proteinExistence type="predicted"/>
<feature type="compositionally biased region" description="Polar residues" evidence="1">
    <location>
        <begin position="49"/>
        <end position="67"/>
    </location>
</feature>
<gene>
    <name evidence="3" type="ORF">I5U67_16725</name>
</gene>
<feature type="domain" description="Flagellar hook-length control protein-like C-terminal" evidence="2">
    <location>
        <begin position="257"/>
        <end position="336"/>
    </location>
</feature>